<dbReference type="RefSeq" id="WP_106159923.1">
    <property type="nucleotide sequence ID" value="NZ_PVTT01000001.1"/>
</dbReference>
<gene>
    <name evidence="2" type="ORF">BCF33_1178</name>
</gene>
<name>A0A2T0X9F9_9RHOB</name>
<feature type="region of interest" description="Disordered" evidence="1">
    <location>
        <begin position="80"/>
        <end position="188"/>
    </location>
</feature>
<dbReference type="AlphaFoldDB" id="A0A2T0X9F9"/>
<feature type="compositionally biased region" description="Low complexity" evidence="1">
    <location>
        <begin position="100"/>
        <end position="120"/>
    </location>
</feature>
<organism evidence="2 3">
    <name type="scientific">Hasllibacter halocynthiae</name>
    <dbReference type="NCBI Taxonomy" id="595589"/>
    <lineage>
        <taxon>Bacteria</taxon>
        <taxon>Pseudomonadati</taxon>
        <taxon>Pseudomonadota</taxon>
        <taxon>Alphaproteobacteria</taxon>
        <taxon>Rhodobacterales</taxon>
        <taxon>Roseobacteraceae</taxon>
        <taxon>Hasllibacter</taxon>
    </lineage>
</organism>
<proteinExistence type="predicted"/>
<evidence type="ECO:0008006" key="4">
    <source>
        <dbReference type="Google" id="ProtNLM"/>
    </source>
</evidence>
<keyword evidence="3" id="KW-1185">Reference proteome</keyword>
<evidence type="ECO:0000313" key="2">
    <source>
        <dbReference type="EMBL" id="PRY95557.1"/>
    </source>
</evidence>
<comment type="caution">
    <text evidence="2">The sequence shown here is derived from an EMBL/GenBank/DDBJ whole genome shotgun (WGS) entry which is preliminary data.</text>
</comment>
<reference evidence="2 3" key="1">
    <citation type="submission" date="2018-03" db="EMBL/GenBank/DDBJ databases">
        <title>Genomic Encyclopedia of Archaeal and Bacterial Type Strains, Phase II (KMG-II): from individual species to whole genera.</title>
        <authorList>
            <person name="Goeker M."/>
        </authorList>
    </citation>
    <scope>NUCLEOTIDE SEQUENCE [LARGE SCALE GENOMIC DNA]</scope>
    <source>
        <strain evidence="2 3">DSM 29318</strain>
    </source>
</reference>
<evidence type="ECO:0000256" key="1">
    <source>
        <dbReference type="SAM" id="MobiDB-lite"/>
    </source>
</evidence>
<sequence length="188" mass="20382">MTRYEYRLIQAPTEPPKMKGVKGAVPRYLHGLTEAMNEMGAEGWSYVRADRLPVTSRKGLLRRRDVHEELVMVFRRDRAEGGAAGAAPVHARPDHPSHWPEAPAPEAAGELSDAPAEATPAPEPLPEHRREDEPPEAPRLVKRPAFTAAPATASGERPPPRLFAGTGKLASRTGGDGPRLSARRDEGG</sequence>
<dbReference type="Proteomes" id="UP000238801">
    <property type="component" value="Unassembled WGS sequence"/>
</dbReference>
<accession>A0A2T0X9F9</accession>
<protein>
    <recommendedName>
        <fullName evidence="4">DUF4177 domain-containing protein</fullName>
    </recommendedName>
</protein>
<dbReference type="OrthoDB" id="7658888at2"/>
<evidence type="ECO:0000313" key="3">
    <source>
        <dbReference type="Proteomes" id="UP000238801"/>
    </source>
</evidence>
<dbReference type="EMBL" id="PVTT01000001">
    <property type="protein sequence ID" value="PRY95557.1"/>
    <property type="molecule type" value="Genomic_DNA"/>
</dbReference>